<feature type="transmembrane region" description="Helical" evidence="1">
    <location>
        <begin position="6"/>
        <end position="29"/>
    </location>
</feature>
<protein>
    <submittedName>
        <fullName evidence="3">Cell division topological determinant MinJ</fullName>
    </submittedName>
    <submittedName>
        <fullName evidence="4">PDZ domain-containing protein</fullName>
    </submittedName>
</protein>
<gene>
    <name evidence="3" type="primary">minJ</name>
    <name evidence="3" type="ORF">LAS9267_01263</name>
    <name evidence="4" type="ORF">QBD03_02905</name>
</gene>
<evidence type="ECO:0000259" key="2">
    <source>
        <dbReference type="Pfam" id="PF17820"/>
    </source>
</evidence>
<keyword evidence="1" id="KW-1133">Transmembrane helix</keyword>
<reference evidence="3 5" key="1">
    <citation type="submission" date="2018-02" db="EMBL/GenBank/DDBJ databases">
        <authorList>
            <person name="Rodrigo-Torres L."/>
            <person name="Arahal R. D."/>
            <person name="Lucena T."/>
        </authorList>
    </citation>
    <scope>NUCLEOTIDE SEQUENCE [LARGE SCALE GENOMIC DNA]</scope>
    <source>
        <strain evidence="3 5">CECT 9267</strain>
    </source>
</reference>
<evidence type="ECO:0000313" key="4">
    <source>
        <dbReference type="EMBL" id="WGI19673.1"/>
    </source>
</evidence>
<dbReference type="SUPFAM" id="SSF50156">
    <property type="entry name" value="PDZ domain-like"/>
    <property type="match status" value="1"/>
</dbReference>
<dbReference type="Proteomes" id="UP000239650">
    <property type="component" value="Unassembled WGS sequence"/>
</dbReference>
<dbReference type="Proteomes" id="UP001179858">
    <property type="component" value="Chromosome"/>
</dbReference>
<dbReference type="GO" id="GO:0051301">
    <property type="term" value="P:cell division"/>
    <property type="evidence" value="ECO:0007669"/>
    <property type="project" value="UniProtKB-KW"/>
</dbReference>
<name>A0A9N7PAI0_LATSK</name>
<proteinExistence type="predicted"/>
<dbReference type="InterPro" id="IPR036034">
    <property type="entry name" value="PDZ_sf"/>
</dbReference>
<feature type="domain" description="PDZ" evidence="2">
    <location>
        <begin position="298"/>
        <end position="348"/>
    </location>
</feature>
<evidence type="ECO:0000256" key="1">
    <source>
        <dbReference type="SAM" id="Phobius"/>
    </source>
</evidence>
<feature type="transmembrane region" description="Helical" evidence="1">
    <location>
        <begin position="50"/>
        <end position="71"/>
    </location>
</feature>
<organism evidence="3 5">
    <name type="scientific">Latilactobacillus sakei</name>
    <name type="common">Lactobacillus sakei</name>
    <dbReference type="NCBI Taxonomy" id="1599"/>
    <lineage>
        <taxon>Bacteria</taxon>
        <taxon>Bacillati</taxon>
        <taxon>Bacillota</taxon>
        <taxon>Bacilli</taxon>
        <taxon>Lactobacillales</taxon>
        <taxon>Lactobacillaceae</taxon>
        <taxon>Latilactobacillus</taxon>
    </lineage>
</organism>
<dbReference type="Gene3D" id="2.30.42.10">
    <property type="match status" value="1"/>
</dbReference>
<evidence type="ECO:0000313" key="5">
    <source>
        <dbReference type="Proteomes" id="UP000239650"/>
    </source>
</evidence>
<dbReference type="InterPro" id="IPR041489">
    <property type="entry name" value="PDZ_6"/>
</dbReference>
<sequence length="377" mass="42337">MEMFVNMLLTFFTTPLLWVAIVFAFWLALHRIKHERQTFRIAVNPKWPELKLFWWHGLLAGLALSCCTLLLGVTINLNWWLVYQIVAVVALFLMPIGFAGNVLILLSALLYLISAMIWPQYQILAGNSLLAELLIVAGLITILTGFLQKWDATKVVTPHVITSSRGRMTAMFTSRQIYLAPVFFLVPGTNQLPDWGFWPVLHIGQQSFNIVILPLILGFSVKAIKELMSALVTRDLRTQITFGGVIVVAGIVSFIFPSIILSTLSVALIICFILQWRLRRQSRANKQHFTKPYAGIRILGVLEQTPAAKMGLEAGDVIVECNGQAISNNENFYQAIQSHSTYCHLKVQDLQGEYRITESAVFADAPHELGVILFPEN</sequence>
<keyword evidence="3" id="KW-0131">Cell cycle</keyword>
<feature type="transmembrane region" description="Helical" evidence="1">
    <location>
        <begin position="236"/>
        <end position="253"/>
    </location>
</feature>
<dbReference type="Pfam" id="PF17820">
    <property type="entry name" value="PDZ_6"/>
    <property type="match status" value="1"/>
</dbReference>
<evidence type="ECO:0000313" key="3">
    <source>
        <dbReference type="EMBL" id="SPE21271.1"/>
    </source>
</evidence>
<feature type="transmembrane region" description="Helical" evidence="1">
    <location>
        <begin position="129"/>
        <end position="147"/>
    </location>
</feature>
<keyword evidence="3" id="KW-0132">Cell division</keyword>
<keyword evidence="1" id="KW-0812">Transmembrane</keyword>
<dbReference type="EMBL" id="CP122959">
    <property type="protein sequence ID" value="WGI19673.1"/>
    <property type="molecule type" value="Genomic_DNA"/>
</dbReference>
<reference evidence="4" key="2">
    <citation type="submission" date="2023-04" db="EMBL/GenBank/DDBJ databases">
        <title>Novel strain of Lactilactobacillus sakei and use thereof.</title>
        <authorList>
            <person name="Kim S.Y."/>
        </authorList>
    </citation>
    <scope>NUCLEOTIDE SEQUENCE</scope>
    <source>
        <strain evidence="4">HUP1</strain>
    </source>
</reference>
<dbReference type="EMBL" id="OKRC01000005">
    <property type="protein sequence ID" value="SPE21271.1"/>
    <property type="molecule type" value="Genomic_DNA"/>
</dbReference>
<feature type="transmembrane region" description="Helical" evidence="1">
    <location>
        <begin position="206"/>
        <end position="224"/>
    </location>
</feature>
<dbReference type="RefSeq" id="WP_016264728.1">
    <property type="nucleotide sequence ID" value="NZ_BJLN01000009.1"/>
</dbReference>
<keyword evidence="1" id="KW-0472">Membrane</keyword>
<dbReference type="AlphaFoldDB" id="A0A9N7PAI0"/>
<accession>A0A9N7PAI0</accession>